<sequence length="313" mass="31991">MYITLTSWGLVMVGNGNGGDTSISLVLQCSRYQTYTHVASTPGSLSGPPNTKQSPRSGPSSLPDRSRQPGETQKTTQKMRCSSTCVAASALVASAIATNVPQAEPARVVREFQPRQANGDGAPGNLLSSLLELANAFDLTVCIPGALSLVGELPPIPSGLVNNDIITQVLSQTTLASDQICDFSITGKAGEQMTSFLPTWYSWYSAYSSTIDHIISQYGCTKATSLVHTVEDYQTCPAVSGIIASGITAASTTTSTSRGPAQTSAATTTSSSRPAASSASTPAPAPPNGSPRQAGHVVAAAAVAGLAGLVAAL</sequence>
<name>A0A9P9BNZ7_9PEZI</name>
<feature type="compositionally biased region" description="Polar residues" evidence="1">
    <location>
        <begin position="40"/>
        <end position="60"/>
    </location>
</feature>
<reference evidence="2" key="1">
    <citation type="journal article" date="2021" name="Nat. Commun.">
        <title>Genetic determinants of endophytism in the Arabidopsis root mycobiome.</title>
        <authorList>
            <person name="Mesny F."/>
            <person name="Miyauchi S."/>
            <person name="Thiergart T."/>
            <person name="Pickel B."/>
            <person name="Atanasova L."/>
            <person name="Karlsson M."/>
            <person name="Huettel B."/>
            <person name="Barry K.W."/>
            <person name="Haridas S."/>
            <person name="Chen C."/>
            <person name="Bauer D."/>
            <person name="Andreopoulos W."/>
            <person name="Pangilinan J."/>
            <person name="LaButti K."/>
            <person name="Riley R."/>
            <person name="Lipzen A."/>
            <person name="Clum A."/>
            <person name="Drula E."/>
            <person name="Henrissat B."/>
            <person name="Kohler A."/>
            <person name="Grigoriev I.V."/>
            <person name="Martin F.M."/>
            <person name="Hacquard S."/>
        </authorList>
    </citation>
    <scope>NUCLEOTIDE SEQUENCE</scope>
    <source>
        <strain evidence="2">MPI-CAGE-CH-0230</strain>
    </source>
</reference>
<proteinExistence type="predicted"/>
<dbReference type="EMBL" id="JAGTJQ010000007">
    <property type="protein sequence ID" value="KAH7027999.1"/>
    <property type="molecule type" value="Genomic_DNA"/>
</dbReference>
<feature type="region of interest" description="Disordered" evidence="1">
    <location>
        <begin position="40"/>
        <end position="79"/>
    </location>
</feature>
<accession>A0A9P9BNZ7</accession>
<dbReference type="RefSeq" id="XP_046010798.1">
    <property type="nucleotide sequence ID" value="XM_046148443.1"/>
</dbReference>
<feature type="compositionally biased region" description="Polar residues" evidence="1">
    <location>
        <begin position="69"/>
        <end position="79"/>
    </location>
</feature>
<evidence type="ECO:0000313" key="3">
    <source>
        <dbReference type="Proteomes" id="UP000756346"/>
    </source>
</evidence>
<feature type="region of interest" description="Disordered" evidence="1">
    <location>
        <begin position="252"/>
        <end position="293"/>
    </location>
</feature>
<evidence type="ECO:0000256" key="1">
    <source>
        <dbReference type="SAM" id="MobiDB-lite"/>
    </source>
</evidence>
<evidence type="ECO:0000313" key="2">
    <source>
        <dbReference type="EMBL" id="KAH7027999.1"/>
    </source>
</evidence>
<feature type="compositionally biased region" description="Low complexity" evidence="1">
    <location>
        <begin position="252"/>
        <end position="282"/>
    </location>
</feature>
<comment type="caution">
    <text evidence="2">The sequence shown here is derived from an EMBL/GenBank/DDBJ whole genome shotgun (WGS) entry which is preliminary data.</text>
</comment>
<dbReference type="AlphaFoldDB" id="A0A9P9BNZ7"/>
<gene>
    <name evidence="2" type="ORF">B0I36DRAFT_146120</name>
</gene>
<organism evidence="2 3">
    <name type="scientific">Microdochium trichocladiopsis</name>
    <dbReference type="NCBI Taxonomy" id="1682393"/>
    <lineage>
        <taxon>Eukaryota</taxon>
        <taxon>Fungi</taxon>
        <taxon>Dikarya</taxon>
        <taxon>Ascomycota</taxon>
        <taxon>Pezizomycotina</taxon>
        <taxon>Sordariomycetes</taxon>
        <taxon>Xylariomycetidae</taxon>
        <taxon>Xylariales</taxon>
        <taxon>Microdochiaceae</taxon>
        <taxon>Microdochium</taxon>
    </lineage>
</organism>
<dbReference type="Proteomes" id="UP000756346">
    <property type="component" value="Unassembled WGS sequence"/>
</dbReference>
<protein>
    <recommendedName>
        <fullName evidence="4">Infection structure specific protein</fullName>
    </recommendedName>
</protein>
<dbReference type="GeneID" id="70177989"/>
<dbReference type="OrthoDB" id="4775224at2759"/>
<keyword evidence="3" id="KW-1185">Reference proteome</keyword>
<evidence type="ECO:0008006" key="4">
    <source>
        <dbReference type="Google" id="ProtNLM"/>
    </source>
</evidence>